<protein>
    <submittedName>
        <fullName evidence="1">Uncharacterized protein</fullName>
    </submittedName>
</protein>
<gene>
    <name evidence="1" type="ORF">AVEN_256225_1</name>
</gene>
<keyword evidence="2" id="KW-1185">Reference proteome</keyword>
<accession>A0A4Y2LRQ0</accession>
<proteinExistence type="predicted"/>
<organism evidence="1 2">
    <name type="scientific">Araneus ventricosus</name>
    <name type="common">Orbweaver spider</name>
    <name type="synonym">Epeira ventricosa</name>
    <dbReference type="NCBI Taxonomy" id="182803"/>
    <lineage>
        <taxon>Eukaryota</taxon>
        <taxon>Metazoa</taxon>
        <taxon>Ecdysozoa</taxon>
        <taxon>Arthropoda</taxon>
        <taxon>Chelicerata</taxon>
        <taxon>Arachnida</taxon>
        <taxon>Araneae</taxon>
        <taxon>Araneomorphae</taxon>
        <taxon>Entelegynae</taxon>
        <taxon>Araneoidea</taxon>
        <taxon>Araneidae</taxon>
        <taxon>Araneus</taxon>
    </lineage>
</organism>
<sequence length="139" mass="16101">MCIRFSRTFAGKSENQIRDIVDRTHLGLRNKVKEWRGKGVTIGGRNRGKLERKHYIKKLTNFYRKAIKDDVPDMKMMKIAIHASLSHSSSTDKAPKHNKCPTSLTSWCFYQRALANNKKPKSHSSMMTKLSEQVLEKYC</sequence>
<dbReference type="EMBL" id="BGPR01006179">
    <property type="protein sequence ID" value="GBN16750.1"/>
    <property type="molecule type" value="Genomic_DNA"/>
</dbReference>
<evidence type="ECO:0000313" key="2">
    <source>
        <dbReference type="Proteomes" id="UP000499080"/>
    </source>
</evidence>
<reference evidence="1 2" key="1">
    <citation type="journal article" date="2019" name="Sci. Rep.">
        <title>Orb-weaving spider Araneus ventricosus genome elucidates the spidroin gene catalogue.</title>
        <authorList>
            <person name="Kono N."/>
            <person name="Nakamura H."/>
            <person name="Ohtoshi R."/>
            <person name="Moran D.A.P."/>
            <person name="Shinohara A."/>
            <person name="Yoshida Y."/>
            <person name="Fujiwara M."/>
            <person name="Mori M."/>
            <person name="Tomita M."/>
            <person name="Arakawa K."/>
        </authorList>
    </citation>
    <scope>NUCLEOTIDE SEQUENCE [LARGE SCALE GENOMIC DNA]</scope>
</reference>
<name>A0A4Y2LRQ0_ARAVE</name>
<dbReference type="Proteomes" id="UP000499080">
    <property type="component" value="Unassembled WGS sequence"/>
</dbReference>
<comment type="caution">
    <text evidence="1">The sequence shown here is derived from an EMBL/GenBank/DDBJ whole genome shotgun (WGS) entry which is preliminary data.</text>
</comment>
<evidence type="ECO:0000313" key="1">
    <source>
        <dbReference type="EMBL" id="GBN16750.1"/>
    </source>
</evidence>
<dbReference type="AlphaFoldDB" id="A0A4Y2LRQ0"/>